<organism evidence="3 4">
    <name type="scientific">Digitaria exilis</name>
    <dbReference type="NCBI Taxonomy" id="1010633"/>
    <lineage>
        <taxon>Eukaryota</taxon>
        <taxon>Viridiplantae</taxon>
        <taxon>Streptophyta</taxon>
        <taxon>Embryophyta</taxon>
        <taxon>Tracheophyta</taxon>
        <taxon>Spermatophyta</taxon>
        <taxon>Magnoliopsida</taxon>
        <taxon>Liliopsida</taxon>
        <taxon>Poales</taxon>
        <taxon>Poaceae</taxon>
        <taxon>PACMAD clade</taxon>
        <taxon>Panicoideae</taxon>
        <taxon>Panicodae</taxon>
        <taxon>Paniceae</taxon>
        <taxon>Anthephorinae</taxon>
        <taxon>Digitaria</taxon>
    </lineage>
</organism>
<dbReference type="GO" id="GO:1900150">
    <property type="term" value="P:regulation of defense response to fungus"/>
    <property type="evidence" value="ECO:0007669"/>
    <property type="project" value="InterPro"/>
</dbReference>
<accession>A0A835AXS9</accession>
<name>A0A835AXS9_9POAL</name>
<dbReference type="PANTHER" id="PTHR47488">
    <property type="entry name" value="HEAVY METAL TRANSPORT/DETOXIFICATION SUPERFAMILY PROTEIN"/>
    <property type="match status" value="1"/>
</dbReference>
<evidence type="ECO:0000256" key="1">
    <source>
        <dbReference type="SAM" id="MobiDB-lite"/>
    </source>
</evidence>
<dbReference type="Proteomes" id="UP000636709">
    <property type="component" value="Unassembled WGS sequence"/>
</dbReference>
<dbReference type="GO" id="GO:0046872">
    <property type="term" value="F:metal ion binding"/>
    <property type="evidence" value="ECO:0007669"/>
    <property type="project" value="InterPro"/>
</dbReference>
<dbReference type="InterPro" id="IPR044169">
    <property type="entry name" value="PI21"/>
</dbReference>
<dbReference type="PANTHER" id="PTHR47488:SF12">
    <property type="entry name" value="PROTEIN PYRICULARIA ORYZAE RESISTANCE 21"/>
    <property type="match status" value="1"/>
</dbReference>
<keyword evidence="4" id="KW-1185">Reference proteome</keyword>
<dbReference type="EMBL" id="JACEFO010002300">
    <property type="protein sequence ID" value="KAF8667300.1"/>
    <property type="molecule type" value="Genomic_DNA"/>
</dbReference>
<dbReference type="OrthoDB" id="694076at2759"/>
<evidence type="ECO:0000259" key="2">
    <source>
        <dbReference type="PROSITE" id="PS50846"/>
    </source>
</evidence>
<dbReference type="Gene3D" id="3.30.70.100">
    <property type="match status" value="1"/>
</dbReference>
<dbReference type="InterPro" id="IPR036163">
    <property type="entry name" value="HMA_dom_sf"/>
</dbReference>
<proteinExistence type="predicted"/>
<comment type="caution">
    <text evidence="3">The sequence shown here is derived from an EMBL/GenBank/DDBJ whole genome shotgun (WGS) entry which is preliminary data.</text>
</comment>
<feature type="domain" description="HMA" evidence="2">
    <location>
        <begin position="12"/>
        <end position="79"/>
    </location>
</feature>
<evidence type="ECO:0000313" key="3">
    <source>
        <dbReference type="EMBL" id="KAF8667300.1"/>
    </source>
</evidence>
<protein>
    <recommendedName>
        <fullName evidence="2">HMA domain-containing protein</fullName>
    </recommendedName>
</protein>
<gene>
    <name evidence="3" type="ORF">HU200_052972</name>
</gene>
<reference evidence="3" key="1">
    <citation type="submission" date="2020-07" db="EMBL/GenBank/DDBJ databases">
        <title>Genome sequence and genetic diversity analysis of an under-domesticated orphan crop, white fonio (Digitaria exilis).</title>
        <authorList>
            <person name="Bennetzen J.L."/>
            <person name="Chen S."/>
            <person name="Ma X."/>
            <person name="Wang X."/>
            <person name="Yssel A.E.J."/>
            <person name="Chaluvadi S.R."/>
            <person name="Johnson M."/>
            <person name="Gangashetty P."/>
            <person name="Hamidou F."/>
            <person name="Sanogo M.D."/>
            <person name="Zwaenepoel A."/>
            <person name="Wallace J."/>
            <person name="Van De Peer Y."/>
            <person name="Van Deynze A."/>
        </authorList>
    </citation>
    <scope>NUCLEOTIDE SEQUENCE</scope>
    <source>
        <tissue evidence="3">Leaves</tissue>
    </source>
</reference>
<feature type="region of interest" description="Disordered" evidence="1">
    <location>
        <begin position="143"/>
        <end position="165"/>
    </location>
</feature>
<evidence type="ECO:0000313" key="4">
    <source>
        <dbReference type="Proteomes" id="UP000636709"/>
    </source>
</evidence>
<sequence>MQTTPKIGAKKMGILVITVDLECSRCRSKITKVLDCLKEEYCIEKVEFDDKNKKVVVRGKFDAEKLCKKVWSKAGTKVVKEIAIAEVWPMPPAPKPCKPDPKCDCTHCKPATKPEEPKPKPKPPVKCDCDHCCKPCCNCKPDDKKPADKEKEKEKEKKPEKPKPEYKLVPYPYPYPYTYPMTCPSWPSQCPPQQQCQGCQPPPPPTPPPPACSCSSHGSCSCHGVWPPQPPAVWPPQPPVWPPPPAWGGCSVVADENSCSVM</sequence>
<dbReference type="AlphaFoldDB" id="A0A835AXS9"/>
<dbReference type="InterPro" id="IPR006121">
    <property type="entry name" value="HMA_dom"/>
</dbReference>
<dbReference type="SUPFAM" id="SSF55008">
    <property type="entry name" value="HMA, heavy metal-associated domain"/>
    <property type="match status" value="1"/>
</dbReference>
<dbReference type="PROSITE" id="PS50846">
    <property type="entry name" value="HMA_2"/>
    <property type="match status" value="1"/>
</dbReference>